<comment type="similarity">
    <text evidence="1">Belongs to the nuclear hormone receptor family.</text>
</comment>
<dbReference type="GO" id="GO:0009755">
    <property type="term" value="P:hormone-mediated signaling pathway"/>
    <property type="evidence" value="ECO:0007669"/>
    <property type="project" value="TreeGrafter"/>
</dbReference>
<accession>A0A2A2J315</accession>
<dbReference type="PANTHER" id="PTHR24082:SF334">
    <property type="entry name" value="NUCLEAR HORMONE RECEPTOR FAMILY MEMBER NHR-85"/>
    <property type="match status" value="1"/>
</dbReference>
<sequence length="551" mass="61644">MLRISEAERNLESILGQRQFNKKKRKTCNDATQLDFFKSEEQFLNDSTKVGNLSLTVAPLFPSPNSPIPNAFIGLLLVYKSIENWHSSTPLKRSPNAIVVRDSEFDDDDDDNNAFKFSNNPPLDISNVRRNISSVSSLLDSLDFSFSTFPIQCIPSNPPIERHILFICHSLIRIVNRRFLQSNKRLFHRKAVSTRNSPKVNANEAKQESTDDSPSNVPSLLCQVCSDKASGFHYGVFACEGCKGFFRRSIQQKIEYRECPRNEQCLIVSNNRNRCQHCSLKKFLSVGMSRDAVRFGRVPKREKARMVEEMQKTCVQSQRDTIAVQFENDTEALEKTMNAFRTLQTTIDSLMKPSMPLAGGCPIEFPSYLTAIKAVVEFANGLPGFLCLPQSERILMIKSTVFDILLLCGLSIRSDLASMVLPPLFVSQLPTSSPKTCAILAALTLCHSIQQPTELSLSLSEKYWLLLARVAGPLSLTAVPALLLLCLRTFTAPLPVRIFSNTQTNTDRLTRLCSPLTITDSIEVSSLSLVRNSPPRDVVTSSECIDVVSEF</sequence>
<dbReference type="GO" id="GO:0030154">
    <property type="term" value="P:cell differentiation"/>
    <property type="evidence" value="ECO:0007669"/>
    <property type="project" value="TreeGrafter"/>
</dbReference>
<dbReference type="STRING" id="2018661.A0A2A2J315"/>
<dbReference type="PROSITE" id="PS51030">
    <property type="entry name" value="NUCLEAR_REC_DBD_2"/>
    <property type="match status" value="1"/>
</dbReference>
<keyword evidence="6" id="KW-0238">DNA-binding</keyword>
<dbReference type="Gene3D" id="1.10.565.10">
    <property type="entry name" value="Retinoid X Receptor"/>
    <property type="match status" value="1"/>
</dbReference>
<evidence type="ECO:0000256" key="9">
    <source>
        <dbReference type="ARBA" id="ARBA00023242"/>
    </source>
</evidence>
<dbReference type="SUPFAM" id="SSF57716">
    <property type="entry name" value="Glucocorticoid receptor-like (DNA-binding domain)"/>
    <property type="match status" value="1"/>
</dbReference>
<dbReference type="PROSITE" id="PS00031">
    <property type="entry name" value="NUCLEAR_REC_DBD_1"/>
    <property type="match status" value="1"/>
</dbReference>
<keyword evidence="12" id="KW-1185">Reference proteome</keyword>
<dbReference type="GO" id="GO:0000122">
    <property type="term" value="P:negative regulation of transcription by RNA polymerase II"/>
    <property type="evidence" value="ECO:0007669"/>
    <property type="project" value="TreeGrafter"/>
</dbReference>
<protein>
    <recommendedName>
        <fullName evidence="10">Nuclear receptor domain-containing protein</fullName>
    </recommendedName>
</protein>
<dbReference type="GO" id="GO:0008270">
    <property type="term" value="F:zinc ion binding"/>
    <property type="evidence" value="ECO:0007669"/>
    <property type="project" value="UniProtKB-KW"/>
</dbReference>
<keyword evidence="7" id="KW-0804">Transcription</keyword>
<evidence type="ECO:0000256" key="4">
    <source>
        <dbReference type="ARBA" id="ARBA00022833"/>
    </source>
</evidence>
<dbReference type="InterPro" id="IPR001628">
    <property type="entry name" value="Znf_hrmn_rcpt"/>
</dbReference>
<dbReference type="Pfam" id="PF00105">
    <property type="entry name" value="zf-C4"/>
    <property type="match status" value="1"/>
</dbReference>
<evidence type="ECO:0000259" key="10">
    <source>
        <dbReference type="PROSITE" id="PS51030"/>
    </source>
</evidence>
<keyword evidence="8" id="KW-0675">Receptor</keyword>
<dbReference type="InterPro" id="IPR001723">
    <property type="entry name" value="Nuclear_hrmn_rcpt"/>
</dbReference>
<dbReference type="InterPro" id="IPR035500">
    <property type="entry name" value="NHR-like_dom_sf"/>
</dbReference>
<feature type="domain" description="Nuclear receptor" evidence="10">
    <location>
        <begin position="219"/>
        <end position="295"/>
    </location>
</feature>
<dbReference type="EMBL" id="LIAE01010714">
    <property type="protein sequence ID" value="PAV56176.1"/>
    <property type="molecule type" value="Genomic_DNA"/>
</dbReference>
<dbReference type="AlphaFoldDB" id="A0A2A2J315"/>
<dbReference type="PRINTS" id="PR00047">
    <property type="entry name" value="STROIDFINGER"/>
</dbReference>
<dbReference type="OrthoDB" id="7634782at2759"/>
<evidence type="ECO:0000256" key="3">
    <source>
        <dbReference type="ARBA" id="ARBA00022771"/>
    </source>
</evidence>
<evidence type="ECO:0000313" key="12">
    <source>
        <dbReference type="Proteomes" id="UP000218231"/>
    </source>
</evidence>
<evidence type="ECO:0000256" key="8">
    <source>
        <dbReference type="ARBA" id="ARBA00023170"/>
    </source>
</evidence>
<organism evidence="11 12">
    <name type="scientific">Diploscapter pachys</name>
    <dbReference type="NCBI Taxonomy" id="2018661"/>
    <lineage>
        <taxon>Eukaryota</taxon>
        <taxon>Metazoa</taxon>
        <taxon>Ecdysozoa</taxon>
        <taxon>Nematoda</taxon>
        <taxon>Chromadorea</taxon>
        <taxon>Rhabditida</taxon>
        <taxon>Rhabditina</taxon>
        <taxon>Rhabditomorpha</taxon>
        <taxon>Rhabditoidea</taxon>
        <taxon>Rhabditidae</taxon>
        <taxon>Diploscapter</taxon>
    </lineage>
</organism>
<dbReference type="SUPFAM" id="SSF48508">
    <property type="entry name" value="Nuclear receptor ligand-binding domain"/>
    <property type="match status" value="1"/>
</dbReference>
<evidence type="ECO:0000256" key="1">
    <source>
        <dbReference type="ARBA" id="ARBA00005993"/>
    </source>
</evidence>
<dbReference type="CDD" id="cd07166">
    <property type="entry name" value="NR_DBD_REV_ERB"/>
    <property type="match status" value="1"/>
</dbReference>
<evidence type="ECO:0000313" key="11">
    <source>
        <dbReference type="EMBL" id="PAV56176.1"/>
    </source>
</evidence>
<dbReference type="PANTHER" id="PTHR24082">
    <property type="entry name" value="NUCLEAR HORMONE RECEPTOR"/>
    <property type="match status" value="1"/>
</dbReference>
<evidence type="ECO:0000256" key="2">
    <source>
        <dbReference type="ARBA" id="ARBA00022723"/>
    </source>
</evidence>
<dbReference type="PRINTS" id="PR00398">
    <property type="entry name" value="STRDHORMONER"/>
</dbReference>
<gene>
    <name evidence="11" type="ORF">WR25_13400</name>
</gene>
<dbReference type="Proteomes" id="UP000218231">
    <property type="component" value="Unassembled WGS sequence"/>
</dbReference>
<evidence type="ECO:0000256" key="6">
    <source>
        <dbReference type="ARBA" id="ARBA00023125"/>
    </source>
</evidence>
<evidence type="ECO:0000256" key="5">
    <source>
        <dbReference type="ARBA" id="ARBA00023015"/>
    </source>
</evidence>
<keyword evidence="2" id="KW-0479">Metal-binding</keyword>
<dbReference type="InterPro" id="IPR013088">
    <property type="entry name" value="Znf_NHR/GATA"/>
</dbReference>
<proteinExistence type="inferred from homology"/>
<comment type="caution">
    <text evidence="11">The sequence shown here is derived from an EMBL/GenBank/DDBJ whole genome shotgun (WGS) entry which is preliminary data.</text>
</comment>
<keyword evidence="3" id="KW-0863">Zinc-finger</keyword>
<dbReference type="Gene3D" id="3.30.50.10">
    <property type="entry name" value="Erythroid Transcription Factor GATA-1, subunit A"/>
    <property type="match status" value="1"/>
</dbReference>
<reference evidence="11 12" key="1">
    <citation type="journal article" date="2017" name="Curr. Biol.">
        <title>Genome architecture and evolution of a unichromosomal asexual nematode.</title>
        <authorList>
            <person name="Fradin H."/>
            <person name="Zegar C."/>
            <person name="Gutwein M."/>
            <person name="Lucas J."/>
            <person name="Kovtun M."/>
            <person name="Corcoran D."/>
            <person name="Baugh L.R."/>
            <person name="Kiontke K."/>
            <person name="Gunsalus K."/>
            <person name="Fitch D.H."/>
            <person name="Piano F."/>
        </authorList>
    </citation>
    <scope>NUCLEOTIDE SEQUENCE [LARGE SCALE GENOMIC DNA]</scope>
    <source>
        <strain evidence="11">PF1309</strain>
    </source>
</reference>
<dbReference type="GO" id="GO:0004879">
    <property type="term" value="F:nuclear receptor activity"/>
    <property type="evidence" value="ECO:0007669"/>
    <property type="project" value="TreeGrafter"/>
</dbReference>
<dbReference type="GO" id="GO:0045944">
    <property type="term" value="P:positive regulation of transcription by RNA polymerase II"/>
    <property type="evidence" value="ECO:0007669"/>
    <property type="project" value="TreeGrafter"/>
</dbReference>
<evidence type="ECO:0000256" key="7">
    <source>
        <dbReference type="ARBA" id="ARBA00023163"/>
    </source>
</evidence>
<dbReference type="SMART" id="SM00399">
    <property type="entry name" value="ZnF_C4"/>
    <property type="match status" value="1"/>
</dbReference>
<dbReference type="InterPro" id="IPR050234">
    <property type="entry name" value="Nuclear_hormone_rcpt_NR1"/>
</dbReference>
<keyword evidence="9" id="KW-0539">Nucleus</keyword>
<keyword evidence="4" id="KW-0862">Zinc</keyword>
<keyword evidence="5" id="KW-0805">Transcription regulation</keyword>
<dbReference type="GO" id="GO:0000978">
    <property type="term" value="F:RNA polymerase II cis-regulatory region sequence-specific DNA binding"/>
    <property type="evidence" value="ECO:0007669"/>
    <property type="project" value="TreeGrafter"/>
</dbReference>
<name>A0A2A2J315_9BILA</name>